<comment type="similarity">
    <text evidence="1">Belongs to the KptA/TPT1 family.</text>
</comment>
<proteinExistence type="inferred from homology"/>
<dbReference type="PANTHER" id="PTHR12684:SF2">
    <property type="entry name" value="TRNA 2'-PHOSPHOTRANSFERASE 1"/>
    <property type="match status" value="1"/>
</dbReference>
<sequence length="207" mass="22630">MDRATTKASRRLSWLLRHGASEKGLNMDPAGWVNVGDVLAFLRTSENELERVVNTNSKRRFQLAPGRIRACQGHSIKNLAVTREALEASWCVYQDSRSIWHGTVAAAIAPIAHEGILPGSRTHVHCAPFPDSLVGKRDAVEVMLELSPQRISESGLTIFVAPNGVILVRHVPSDAIVSLLALSNQAKQQEATLRAYLGLDSRHVGET</sequence>
<dbReference type="EMBL" id="UIDG01000356">
    <property type="protein sequence ID" value="SUS07349.1"/>
    <property type="molecule type" value="Genomic_DNA"/>
</dbReference>
<dbReference type="GO" id="GO:0006388">
    <property type="term" value="P:tRNA splicing, via endonucleolytic cleavage and ligation"/>
    <property type="evidence" value="ECO:0007669"/>
    <property type="project" value="TreeGrafter"/>
</dbReference>
<dbReference type="Pfam" id="PF01885">
    <property type="entry name" value="PTS_2-RNA"/>
    <property type="match status" value="1"/>
</dbReference>
<dbReference type="AlphaFoldDB" id="A0A380TI21"/>
<dbReference type="GO" id="GO:0000215">
    <property type="term" value="F:tRNA 2'-phosphotransferase activity"/>
    <property type="evidence" value="ECO:0007669"/>
    <property type="project" value="TreeGrafter"/>
</dbReference>
<reference evidence="4" key="1">
    <citation type="submission" date="2018-07" db="EMBL/GenBank/DDBJ databases">
        <authorList>
            <person name="Quirk P.G."/>
            <person name="Krulwich T.A."/>
        </authorList>
    </citation>
    <scope>NUCLEOTIDE SEQUENCE</scope>
</reference>
<gene>
    <name evidence="4" type="ORF">DF3PB_4190004</name>
</gene>
<dbReference type="InterPro" id="IPR042080">
    <property type="entry name" value="RNA_2'-PTrans_N"/>
</dbReference>
<protein>
    <submittedName>
        <fullName evidence="4">RNA:NAD 2'-phosphotransferase</fullName>
    </submittedName>
</protein>
<keyword evidence="2 4" id="KW-0808">Transferase</keyword>
<dbReference type="Gene3D" id="1.10.10.970">
    <property type="entry name" value="RNA 2'-phosphotransferase, Tpt1/KptA family, N-terminal domain"/>
    <property type="match status" value="1"/>
</dbReference>
<accession>A0A380TI21</accession>
<organism evidence="4">
    <name type="scientific">metagenome</name>
    <dbReference type="NCBI Taxonomy" id="256318"/>
    <lineage>
        <taxon>unclassified sequences</taxon>
        <taxon>metagenomes</taxon>
    </lineage>
</organism>
<dbReference type="SUPFAM" id="SSF56399">
    <property type="entry name" value="ADP-ribosylation"/>
    <property type="match status" value="1"/>
</dbReference>
<evidence type="ECO:0000256" key="2">
    <source>
        <dbReference type="ARBA" id="ARBA00022679"/>
    </source>
</evidence>
<evidence type="ECO:0000313" key="4">
    <source>
        <dbReference type="EMBL" id="SUS07349.1"/>
    </source>
</evidence>
<evidence type="ECO:0000256" key="3">
    <source>
        <dbReference type="ARBA" id="ARBA00023027"/>
    </source>
</evidence>
<dbReference type="PANTHER" id="PTHR12684">
    <property type="entry name" value="PUTATIVE PHOSPHOTRANSFERASE"/>
    <property type="match status" value="1"/>
</dbReference>
<dbReference type="InterPro" id="IPR002745">
    <property type="entry name" value="Ptrans_KptA/Tpt1"/>
</dbReference>
<keyword evidence="3" id="KW-0520">NAD</keyword>
<dbReference type="Gene3D" id="3.20.170.30">
    <property type="match status" value="1"/>
</dbReference>
<name>A0A380TI21_9ZZZZ</name>
<evidence type="ECO:0000256" key="1">
    <source>
        <dbReference type="ARBA" id="ARBA00009836"/>
    </source>
</evidence>
<dbReference type="InterPro" id="IPR042081">
    <property type="entry name" value="RNA_2'-PTrans_C"/>
</dbReference>